<feature type="compositionally biased region" description="Low complexity" evidence="1">
    <location>
        <begin position="163"/>
        <end position="176"/>
    </location>
</feature>
<dbReference type="AlphaFoldDB" id="A0AB72UJY5"/>
<reference evidence="3 4" key="1">
    <citation type="journal article" date="2012" name="J. Bacteriol.">
        <title>Genome sequence of Thalassospira xiamenensis type strain M-5.</title>
        <authorList>
            <person name="Lai Q."/>
            <person name="Shao Z."/>
        </authorList>
    </citation>
    <scope>NUCLEOTIDE SEQUENCE [LARGE SCALE GENOMIC DNA]</scope>
    <source>
        <strain evidence="3 4">M-5</strain>
    </source>
</reference>
<dbReference type="Proteomes" id="UP000007127">
    <property type="component" value="Plasmid"/>
</dbReference>
<feature type="transmembrane region" description="Helical" evidence="2">
    <location>
        <begin position="44"/>
        <end position="63"/>
    </location>
</feature>
<gene>
    <name evidence="3" type="ORF">TH3_21538</name>
</gene>
<proteinExistence type="predicted"/>
<sequence length="421" mass="45270">MSTENNYEYDSDREFLHEAILDPKKKPLKDRIKNNFSHPGTKRILWVSAIAIVVIMGTVAFNLSNVMPSGEVELVGDIDKFDTVSRGKNQLENKEMQRQAKAADEIRIDEAIDRNGSAAIGLPLDAFNVDQEPNSSSESDGTIIATTVNESGPILRTVKTSTEESGSNSDSESSGNVNQVLVDKIAGQFAANQNKWDQFGETVTLVGSYQPDRVATSDLQDPSTTEGADTDEPVRVVARAGEMFYGINRVAATSDLPGTPIIFDVNTGILTDHTFIGSFASNSTCMQVTMNSVSGPRFSQPISAVMIDPSSMDSCVYDLVRPRLIERYGMKLAVAILGGFASAKASAASTVVTSALGSVTEVQEAQTEDQAVWAGVESLADTAQDELDTVVDENFGRPEVALYSNASYAIVLLSDLTEPIN</sequence>
<keyword evidence="2" id="KW-0472">Membrane</keyword>
<dbReference type="GeneID" id="31929947"/>
<accession>A0AB72UJY5</accession>
<dbReference type="EMBL" id="CP004389">
    <property type="protein sequence ID" value="AJD54380.1"/>
    <property type="molecule type" value="Genomic_DNA"/>
</dbReference>
<keyword evidence="2" id="KW-0812">Transmembrane</keyword>
<evidence type="ECO:0000313" key="3">
    <source>
        <dbReference type="EMBL" id="AJD54380.1"/>
    </source>
</evidence>
<geneLocation type="plasmid" evidence="4"/>
<evidence type="ECO:0000313" key="4">
    <source>
        <dbReference type="Proteomes" id="UP000007127"/>
    </source>
</evidence>
<keyword evidence="3" id="KW-0614">Plasmid</keyword>
<organism evidence="3 4">
    <name type="scientific">Thalassospira xiamenensis M-5 = DSM 17429</name>
    <dbReference type="NCBI Taxonomy" id="1123366"/>
    <lineage>
        <taxon>Bacteria</taxon>
        <taxon>Pseudomonadati</taxon>
        <taxon>Pseudomonadota</taxon>
        <taxon>Alphaproteobacteria</taxon>
        <taxon>Rhodospirillales</taxon>
        <taxon>Thalassospiraceae</taxon>
        <taxon>Thalassospira</taxon>
    </lineage>
</organism>
<feature type="region of interest" description="Disordered" evidence="1">
    <location>
        <begin position="154"/>
        <end position="176"/>
    </location>
</feature>
<protein>
    <submittedName>
        <fullName evidence="3">Uncharacterized protein</fullName>
    </submittedName>
</protein>
<keyword evidence="2" id="KW-1133">Transmembrane helix</keyword>
<dbReference type="KEGG" id="txi:TH3_21538"/>
<name>A0AB72UJY5_9PROT</name>
<dbReference type="RefSeq" id="WP_007090978.1">
    <property type="nucleotide sequence ID" value="NZ_CP004389.1"/>
</dbReference>
<evidence type="ECO:0000256" key="2">
    <source>
        <dbReference type="SAM" id="Phobius"/>
    </source>
</evidence>
<evidence type="ECO:0000256" key="1">
    <source>
        <dbReference type="SAM" id="MobiDB-lite"/>
    </source>
</evidence>